<evidence type="ECO:0000313" key="8">
    <source>
        <dbReference type="EMBL" id="MFH5208094.1"/>
    </source>
</evidence>
<name>A0ABW7JNE4_9NOCA</name>
<evidence type="ECO:0000256" key="4">
    <source>
        <dbReference type="ARBA" id="ARBA00022989"/>
    </source>
</evidence>
<evidence type="ECO:0000313" key="9">
    <source>
        <dbReference type="EMBL" id="MFH5232956.1"/>
    </source>
</evidence>
<dbReference type="EMBL" id="JBIMSN010000181">
    <property type="protein sequence ID" value="MFH5232956.1"/>
    <property type="molecule type" value="Genomic_DNA"/>
</dbReference>
<comment type="subcellular location">
    <subcellularLocation>
        <location evidence="1">Cell membrane</location>
        <topology evidence="1">Multi-pass membrane protein</topology>
    </subcellularLocation>
</comment>
<keyword evidence="4 6" id="KW-1133">Transmembrane helix</keyword>
<evidence type="ECO:0000256" key="6">
    <source>
        <dbReference type="SAM" id="Phobius"/>
    </source>
</evidence>
<dbReference type="Proteomes" id="UP001609175">
    <property type="component" value="Unassembled WGS sequence"/>
</dbReference>
<dbReference type="EMBL" id="JBIMSO010000035">
    <property type="protein sequence ID" value="MFH5208094.1"/>
    <property type="molecule type" value="Genomic_DNA"/>
</dbReference>
<dbReference type="InterPro" id="IPR018076">
    <property type="entry name" value="T2SS_GspF_dom"/>
</dbReference>
<keyword evidence="3 6" id="KW-0812">Transmembrane</keyword>
<feature type="transmembrane region" description="Helical" evidence="6">
    <location>
        <begin position="135"/>
        <end position="153"/>
    </location>
</feature>
<feature type="transmembrane region" description="Helical" evidence="6">
    <location>
        <begin position="6"/>
        <end position="26"/>
    </location>
</feature>
<evidence type="ECO:0000256" key="1">
    <source>
        <dbReference type="ARBA" id="ARBA00004651"/>
    </source>
</evidence>
<keyword evidence="5 6" id="KW-0472">Membrane</keyword>
<sequence>MNLEVRVILLAIIGGLGLTLIISQLLPAQPSLKDALDRLSGKPDRHDLLTTTKITQTETTRVEVATLNVGLRLYPILITQRWLKIPVKDLAILQRGVPRFLGDKVLSATAGLFLPSALNLVAALAGVAISWRFPVLAGVALAIALFFAGDIEVRRLATAARTEFRRALGAYIELAALCRNAGIGVTQSLEVAAKVGDTWVFQQLTDALDNAAYSGRNSWTALEVVSHELDIPDLADVADIMELSGVHGTSVYAPLRASAAQLRNTMMSADQGDSRSATQKMSAPLAGLAVLFFILLLIPAMSNIVNG</sequence>
<evidence type="ECO:0000313" key="10">
    <source>
        <dbReference type="Proteomes" id="UP001609175"/>
    </source>
</evidence>
<organism evidence="8 10">
    <name type="scientific">Antrihabitans spumae</name>
    <dbReference type="NCBI Taxonomy" id="3373370"/>
    <lineage>
        <taxon>Bacteria</taxon>
        <taxon>Bacillati</taxon>
        <taxon>Actinomycetota</taxon>
        <taxon>Actinomycetes</taxon>
        <taxon>Mycobacteriales</taxon>
        <taxon>Nocardiaceae</taxon>
        <taxon>Antrihabitans</taxon>
    </lineage>
</organism>
<dbReference type="Proteomes" id="UP001609219">
    <property type="component" value="Unassembled WGS sequence"/>
</dbReference>
<dbReference type="Pfam" id="PF00482">
    <property type="entry name" value="T2SSF"/>
    <property type="match status" value="1"/>
</dbReference>
<evidence type="ECO:0000259" key="7">
    <source>
        <dbReference type="Pfam" id="PF00482"/>
    </source>
</evidence>
<feature type="transmembrane region" description="Helical" evidence="6">
    <location>
        <begin position="285"/>
        <end position="305"/>
    </location>
</feature>
<keyword evidence="2" id="KW-1003">Cell membrane</keyword>
<dbReference type="PANTHER" id="PTHR35007">
    <property type="entry name" value="INTEGRAL MEMBRANE PROTEIN-RELATED"/>
    <property type="match status" value="1"/>
</dbReference>
<reference evidence="10 11" key="1">
    <citation type="submission" date="2024-10" db="EMBL/GenBank/DDBJ databases">
        <authorList>
            <person name="Riesco R."/>
        </authorList>
    </citation>
    <scope>NUCLEOTIDE SEQUENCE [LARGE SCALE GENOMIC DNA]</scope>
    <source>
        <strain evidence="8 10">NCIMB 15449</strain>
        <strain evidence="9 11">NCIMB 15450</strain>
    </source>
</reference>
<dbReference type="PANTHER" id="PTHR35007:SF1">
    <property type="entry name" value="PILUS ASSEMBLY PROTEIN"/>
    <property type="match status" value="1"/>
</dbReference>
<evidence type="ECO:0000256" key="3">
    <source>
        <dbReference type="ARBA" id="ARBA00022692"/>
    </source>
</evidence>
<dbReference type="RefSeq" id="WP_395113524.1">
    <property type="nucleotide sequence ID" value="NZ_JBIMSN010000181.1"/>
</dbReference>
<accession>A0ABW7JNE4</accession>
<evidence type="ECO:0000256" key="2">
    <source>
        <dbReference type="ARBA" id="ARBA00022475"/>
    </source>
</evidence>
<keyword evidence="11" id="KW-1185">Reference proteome</keyword>
<gene>
    <name evidence="8" type="ORF">ACHIPZ_07695</name>
    <name evidence="9" type="ORF">ACHIRB_30975</name>
</gene>
<evidence type="ECO:0000313" key="11">
    <source>
        <dbReference type="Proteomes" id="UP001609219"/>
    </source>
</evidence>
<protein>
    <submittedName>
        <fullName evidence="8">Type II secretion system F family protein</fullName>
    </submittedName>
</protein>
<proteinExistence type="predicted"/>
<feature type="domain" description="Type II secretion system protein GspF" evidence="7">
    <location>
        <begin position="173"/>
        <end position="299"/>
    </location>
</feature>
<evidence type="ECO:0000256" key="5">
    <source>
        <dbReference type="ARBA" id="ARBA00023136"/>
    </source>
</evidence>
<comment type="caution">
    <text evidence="8">The sequence shown here is derived from an EMBL/GenBank/DDBJ whole genome shotgun (WGS) entry which is preliminary data.</text>
</comment>